<dbReference type="InterPro" id="IPR001660">
    <property type="entry name" value="SAM"/>
</dbReference>
<dbReference type="EMBL" id="JABFUD020000022">
    <property type="protein sequence ID" value="KAI5061845.1"/>
    <property type="molecule type" value="Genomic_DNA"/>
</dbReference>
<reference evidence="2" key="1">
    <citation type="submission" date="2021-01" db="EMBL/GenBank/DDBJ databases">
        <title>Adiantum capillus-veneris genome.</title>
        <authorList>
            <person name="Fang Y."/>
            <person name="Liao Q."/>
        </authorList>
    </citation>
    <scope>NUCLEOTIDE SEQUENCE</scope>
    <source>
        <strain evidence="2">H3</strain>
        <tissue evidence="2">Leaf</tissue>
    </source>
</reference>
<gene>
    <name evidence="2" type="ORF">GOP47_0022384</name>
</gene>
<dbReference type="SUPFAM" id="SSF47769">
    <property type="entry name" value="SAM/Pointed domain"/>
    <property type="match status" value="1"/>
</dbReference>
<evidence type="ECO:0000313" key="3">
    <source>
        <dbReference type="Proteomes" id="UP000886520"/>
    </source>
</evidence>
<dbReference type="Proteomes" id="UP000886520">
    <property type="component" value="Chromosome 22"/>
</dbReference>
<comment type="caution">
    <text evidence="2">The sequence shown here is derived from an EMBL/GenBank/DDBJ whole genome shotgun (WGS) entry which is preliminary data.</text>
</comment>
<name>A0A9D4U680_ADICA</name>
<dbReference type="Gene3D" id="1.10.150.50">
    <property type="entry name" value="Transcription Factor, Ets-1"/>
    <property type="match status" value="1"/>
</dbReference>
<keyword evidence="3" id="KW-1185">Reference proteome</keyword>
<evidence type="ECO:0000313" key="2">
    <source>
        <dbReference type="EMBL" id="KAI5061845.1"/>
    </source>
</evidence>
<proteinExistence type="predicted"/>
<organism evidence="2 3">
    <name type="scientific">Adiantum capillus-veneris</name>
    <name type="common">Maidenhair fern</name>
    <dbReference type="NCBI Taxonomy" id="13818"/>
    <lineage>
        <taxon>Eukaryota</taxon>
        <taxon>Viridiplantae</taxon>
        <taxon>Streptophyta</taxon>
        <taxon>Embryophyta</taxon>
        <taxon>Tracheophyta</taxon>
        <taxon>Polypodiopsida</taxon>
        <taxon>Polypodiidae</taxon>
        <taxon>Polypodiales</taxon>
        <taxon>Pteridineae</taxon>
        <taxon>Pteridaceae</taxon>
        <taxon>Vittarioideae</taxon>
        <taxon>Adiantum</taxon>
    </lineage>
</organism>
<dbReference type="Pfam" id="PF07647">
    <property type="entry name" value="SAM_2"/>
    <property type="match status" value="1"/>
</dbReference>
<evidence type="ECO:0000259" key="1">
    <source>
        <dbReference type="PROSITE" id="PS50105"/>
    </source>
</evidence>
<dbReference type="InterPro" id="IPR013761">
    <property type="entry name" value="SAM/pointed_sf"/>
</dbReference>
<dbReference type="AlphaFoldDB" id="A0A9D4U680"/>
<dbReference type="OrthoDB" id="2001275at2759"/>
<feature type="domain" description="SAM" evidence="1">
    <location>
        <begin position="12"/>
        <end position="66"/>
    </location>
</feature>
<sequence length="285" mass="33375">MENEPLKSIFLWNAEKVAAFVNEFLGMDRYTKSICKNNIDGRSLLYTSVASWGALGIEVSGHRLALHSWAQRKLAKAETLSSTPAKQVSQEVPPHMQHDHLSLTYIGRDEANFSNNELNFQAKSKSHFVVQIPKSAKEKGLLRINHAWEHRTYNRNMERIRMWTEQGLGLFPIDKFMQAYFKKDKEMRQQVEKFIHRKRRTLSPFRARNEAKDSDYMTERQIFLKINQHRHYMRLKAGPLFEGLGKIHQIPVEDILHLESVDEDRNHEEVGTEMVDLEEMICLKV</sequence>
<protein>
    <recommendedName>
        <fullName evidence="1">SAM domain-containing protein</fullName>
    </recommendedName>
</protein>
<accession>A0A9D4U680</accession>
<dbReference type="PROSITE" id="PS50105">
    <property type="entry name" value="SAM_DOMAIN"/>
    <property type="match status" value="1"/>
</dbReference>